<gene>
    <name evidence="1" type="ORF">ERS007739_05704</name>
</gene>
<dbReference type="Proteomes" id="UP000039021">
    <property type="component" value="Unassembled WGS sequence"/>
</dbReference>
<evidence type="ECO:0000313" key="1">
    <source>
        <dbReference type="EMBL" id="CPC45851.1"/>
    </source>
</evidence>
<dbReference type="AlphaFoldDB" id="A0A916LHP8"/>
<organism evidence="1 2">
    <name type="scientific">Mycobacterium tuberculosis</name>
    <dbReference type="NCBI Taxonomy" id="1773"/>
    <lineage>
        <taxon>Bacteria</taxon>
        <taxon>Bacillati</taxon>
        <taxon>Actinomycetota</taxon>
        <taxon>Actinomycetes</taxon>
        <taxon>Mycobacteriales</taxon>
        <taxon>Mycobacteriaceae</taxon>
        <taxon>Mycobacterium</taxon>
        <taxon>Mycobacterium tuberculosis complex</taxon>
    </lineage>
</organism>
<name>A0A916LHP8_MYCTX</name>
<evidence type="ECO:0000313" key="2">
    <source>
        <dbReference type="Proteomes" id="UP000039021"/>
    </source>
</evidence>
<accession>A0A916LHP8</accession>
<proteinExistence type="predicted"/>
<comment type="caution">
    <text evidence="1">The sequence shown here is derived from an EMBL/GenBank/DDBJ whole genome shotgun (WGS) entry which is preliminary data.</text>
</comment>
<protein>
    <submittedName>
        <fullName evidence="1">Uncharacterized protein</fullName>
    </submittedName>
</protein>
<dbReference type="EMBL" id="CSBK01005193">
    <property type="protein sequence ID" value="CPC45851.1"/>
    <property type="molecule type" value="Genomic_DNA"/>
</dbReference>
<sequence length="41" mass="4417">MHSDSAAEGVSDHHYRTVALIVEECCQGGHVGVDGPRRGPW</sequence>
<reference evidence="2" key="1">
    <citation type="submission" date="2015-03" db="EMBL/GenBank/DDBJ databases">
        <authorList>
            <consortium name="Pathogen Informatics"/>
        </authorList>
    </citation>
    <scope>NUCLEOTIDE SEQUENCE [LARGE SCALE GENOMIC DNA]</scope>
    <source>
        <strain evidence="2">N09902308</strain>
    </source>
</reference>